<evidence type="ECO:0000256" key="1">
    <source>
        <dbReference type="ARBA" id="ARBA00006995"/>
    </source>
</evidence>
<dbReference type="PANTHER" id="PTHR21405">
    <property type="entry name" value="CDNA SEQUENCE BC021608"/>
    <property type="match status" value="1"/>
</dbReference>
<dbReference type="GO" id="GO:0006570">
    <property type="term" value="P:tyrosine metabolic process"/>
    <property type="evidence" value="ECO:0007669"/>
    <property type="project" value="TreeGrafter"/>
</dbReference>
<protein>
    <submittedName>
        <fullName evidence="3">Uncharacterized protein</fullName>
    </submittedName>
</protein>
<dbReference type="Gene3D" id="1.25.40.10">
    <property type="entry name" value="Tetratricopeptide repeat domain"/>
    <property type="match status" value="1"/>
</dbReference>
<comment type="similarity">
    <text evidence="1">Belongs to the TTC36 family.</text>
</comment>
<keyword evidence="4" id="KW-1185">Reference proteome</keyword>
<comment type="caution">
    <text evidence="3">The sequence shown here is derived from an EMBL/GenBank/DDBJ whole genome shotgun (WGS) entry which is preliminary data.</text>
</comment>
<dbReference type="OrthoDB" id="539634at2759"/>
<evidence type="ECO:0000256" key="2">
    <source>
        <dbReference type="SAM" id="MobiDB-lite"/>
    </source>
</evidence>
<dbReference type="AlphaFoldDB" id="A0A1Y2HFM8"/>
<evidence type="ECO:0000313" key="3">
    <source>
        <dbReference type="EMBL" id="ORZ33400.1"/>
    </source>
</evidence>
<dbReference type="SMART" id="SM00028">
    <property type="entry name" value="TPR"/>
    <property type="match status" value="2"/>
</dbReference>
<feature type="region of interest" description="Disordered" evidence="2">
    <location>
        <begin position="191"/>
        <end position="212"/>
    </location>
</feature>
<feature type="compositionally biased region" description="Low complexity" evidence="2">
    <location>
        <begin position="191"/>
        <end position="200"/>
    </location>
</feature>
<evidence type="ECO:0000313" key="4">
    <source>
        <dbReference type="Proteomes" id="UP000193411"/>
    </source>
</evidence>
<dbReference type="STRING" id="765915.A0A1Y2HFM8"/>
<dbReference type="EMBL" id="MCFL01000036">
    <property type="protein sequence ID" value="ORZ33400.1"/>
    <property type="molecule type" value="Genomic_DNA"/>
</dbReference>
<dbReference type="InterPro" id="IPR011990">
    <property type="entry name" value="TPR-like_helical_dom_sf"/>
</dbReference>
<dbReference type="PANTHER" id="PTHR21405:SF0">
    <property type="entry name" value="TETRATRICOPEPTIDE REPEAT PROTEIN 36"/>
    <property type="match status" value="1"/>
</dbReference>
<dbReference type="Proteomes" id="UP000193411">
    <property type="component" value="Unassembled WGS sequence"/>
</dbReference>
<proteinExistence type="inferred from homology"/>
<gene>
    <name evidence="3" type="ORF">BCR44DRAFT_41122</name>
</gene>
<organism evidence="3 4">
    <name type="scientific">Catenaria anguillulae PL171</name>
    <dbReference type="NCBI Taxonomy" id="765915"/>
    <lineage>
        <taxon>Eukaryota</taxon>
        <taxon>Fungi</taxon>
        <taxon>Fungi incertae sedis</taxon>
        <taxon>Blastocladiomycota</taxon>
        <taxon>Blastocladiomycetes</taxon>
        <taxon>Blastocladiales</taxon>
        <taxon>Catenariaceae</taxon>
        <taxon>Catenaria</taxon>
    </lineage>
</organism>
<dbReference type="InterPro" id="IPR038906">
    <property type="entry name" value="TTC36"/>
</dbReference>
<dbReference type="SUPFAM" id="SSF48452">
    <property type="entry name" value="TPR-like"/>
    <property type="match status" value="1"/>
</dbReference>
<reference evidence="3 4" key="1">
    <citation type="submission" date="2016-07" db="EMBL/GenBank/DDBJ databases">
        <title>Pervasive Adenine N6-methylation of Active Genes in Fungi.</title>
        <authorList>
            <consortium name="DOE Joint Genome Institute"/>
            <person name="Mondo S.J."/>
            <person name="Dannebaum R.O."/>
            <person name="Kuo R.C."/>
            <person name="Labutti K."/>
            <person name="Haridas S."/>
            <person name="Kuo A."/>
            <person name="Salamov A."/>
            <person name="Ahrendt S.R."/>
            <person name="Lipzen A."/>
            <person name="Sullivan W."/>
            <person name="Andreopoulos W.B."/>
            <person name="Clum A."/>
            <person name="Lindquist E."/>
            <person name="Daum C."/>
            <person name="Ramamoorthy G.K."/>
            <person name="Gryganskyi A."/>
            <person name="Culley D."/>
            <person name="Magnuson J.K."/>
            <person name="James T.Y."/>
            <person name="O'Malley M.A."/>
            <person name="Stajich J.E."/>
            <person name="Spatafora J.W."/>
            <person name="Visel A."/>
            <person name="Grigoriev I.V."/>
        </authorList>
    </citation>
    <scope>NUCLEOTIDE SEQUENCE [LARGE SCALE GENOMIC DNA]</scope>
    <source>
        <strain evidence="3 4">PL171</strain>
    </source>
</reference>
<dbReference type="InterPro" id="IPR019734">
    <property type="entry name" value="TPR_rpt"/>
</dbReference>
<dbReference type="Pfam" id="PF13414">
    <property type="entry name" value="TPR_11"/>
    <property type="match status" value="1"/>
</dbReference>
<name>A0A1Y2HFM8_9FUNG</name>
<accession>A0A1Y2HFM8</accession>
<sequence length="212" mass="22527">MTSNISERDAQVLDLIFGGGPPVVATPEPVLPPTESPSAKALAALSPSQADQLRTLETQAIQLAEQNQLDSALDHLNQALAICPHAASLYNNRAQVYRLRGKTDLALLDLDKAIELGQGEAWVLKNAHTQRGVVMKQLGDQDKAVSEFELAGKYGSKVGKVAAVKENPFAQMCNAIMDEVMAQYRRVPPIAAPGASAAPPTSQSGCEGETNK</sequence>